<protein>
    <submittedName>
        <fullName evidence="2">Uncharacterized protein</fullName>
    </submittedName>
</protein>
<feature type="compositionally biased region" description="Low complexity" evidence="1">
    <location>
        <begin position="306"/>
        <end position="346"/>
    </location>
</feature>
<gene>
    <name evidence="2" type="ORF">RVF87_20280</name>
</gene>
<feature type="region of interest" description="Disordered" evidence="1">
    <location>
        <begin position="157"/>
        <end position="263"/>
    </location>
</feature>
<feature type="compositionally biased region" description="Basic and acidic residues" evidence="1">
    <location>
        <begin position="355"/>
        <end position="366"/>
    </location>
</feature>
<evidence type="ECO:0000256" key="1">
    <source>
        <dbReference type="SAM" id="MobiDB-lite"/>
    </source>
</evidence>
<dbReference type="EMBL" id="CP136137">
    <property type="protein sequence ID" value="WYY07301.1"/>
    <property type="molecule type" value="Genomic_DNA"/>
</dbReference>
<feature type="compositionally biased region" description="Low complexity" evidence="1">
    <location>
        <begin position="197"/>
        <end position="249"/>
    </location>
</feature>
<feature type="region of interest" description="Disordered" evidence="1">
    <location>
        <begin position="400"/>
        <end position="422"/>
    </location>
</feature>
<proteinExistence type="predicted"/>
<sequence length="422" mass="40548">MGTSWMVETAEMLSRLDSMEPAAAAADAAEIRRIALAAQRVAERLASAFGPSVLTGVSASAANASGADIARQVESVAGGLEQGHLSLSDAAATLGATVAFRPQIAALDALTTAPPAVLTAVRTALGGELTGTYNAPMAATAVAATPVSADYTDRGATTATTAATPPPATQNAAGVTDAATGQPGSITADGPLPVDSGAPTAGEQPAAPTGPTGTAPTSAVGPDAAGPAAATGPRAPLSAPSPSGPGSSPSGPPGPAATTVPAGVPLAVTPGMRMVGTAIPEALRPGAARSGAANLGRPTGLRPSMPTGGLAGSSTASNATSGAAANSPTTTAGTQQGPGARTGQAPYGAAPTARRSSDEPGHRPADYLRSTSEGQLVLGPAPIVGPPVIGVLATAEPTADATDADVVENNEDDDDQILDLTL</sequence>
<reference evidence="2 3" key="1">
    <citation type="journal article" date="2023" name="Virus Evol.">
        <title>Computational host range prediction-The good, the bad, and the ugly.</title>
        <authorList>
            <person name="Howell A.A."/>
            <person name="Versoza C.J."/>
            <person name="Pfeifer S.P."/>
        </authorList>
    </citation>
    <scope>NUCLEOTIDE SEQUENCE [LARGE SCALE GENOMIC DNA]</scope>
    <source>
        <strain evidence="2 3">1610/1b</strain>
    </source>
</reference>
<feature type="compositionally biased region" description="Acidic residues" evidence="1">
    <location>
        <begin position="402"/>
        <end position="422"/>
    </location>
</feature>
<feature type="region of interest" description="Disordered" evidence="1">
    <location>
        <begin position="289"/>
        <end position="367"/>
    </location>
</feature>
<organism evidence="2 3">
    <name type="scientific">Gordonia hydrophobica</name>
    <dbReference type="NCBI Taxonomy" id="40516"/>
    <lineage>
        <taxon>Bacteria</taxon>
        <taxon>Bacillati</taxon>
        <taxon>Actinomycetota</taxon>
        <taxon>Actinomycetes</taxon>
        <taxon>Mycobacteriales</taxon>
        <taxon>Gordoniaceae</taxon>
        <taxon>Gordonia</taxon>
    </lineage>
</organism>
<evidence type="ECO:0000313" key="2">
    <source>
        <dbReference type="EMBL" id="WYY07301.1"/>
    </source>
</evidence>
<dbReference type="Proteomes" id="UP001479933">
    <property type="component" value="Chromosome"/>
</dbReference>
<dbReference type="RefSeq" id="WP_066168104.1">
    <property type="nucleotide sequence ID" value="NZ_CP136137.1"/>
</dbReference>
<accession>A0ABZ2U359</accession>
<keyword evidence="3" id="KW-1185">Reference proteome</keyword>
<evidence type="ECO:0000313" key="3">
    <source>
        <dbReference type="Proteomes" id="UP001479933"/>
    </source>
</evidence>
<name>A0ABZ2U359_9ACTN</name>